<feature type="compositionally biased region" description="Acidic residues" evidence="1">
    <location>
        <begin position="397"/>
        <end position="407"/>
    </location>
</feature>
<dbReference type="GO" id="GO:0016787">
    <property type="term" value="F:hydrolase activity"/>
    <property type="evidence" value="ECO:0007669"/>
    <property type="project" value="InterPro"/>
</dbReference>
<dbReference type="PANTHER" id="PTHR46546">
    <property type="entry name" value="SHEWANELLA-LIKE PROTEIN PHOSPHATASE 1"/>
    <property type="match status" value="1"/>
</dbReference>
<feature type="compositionally biased region" description="Low complexity" evidence="1">
    <location>
        <begin position="261"/>
        <end position="272"/>
    </location>
</feature>
<feature type="domain" description="Calcineurin-like phosphoesterase" evidence="3">
    <location>
        <begin position="26"/>
        <end position="178"/>
    </location>
</feature>
<feature type="compositionally biased region" description="Basic and acidic residues" evidence="1">
    <location>
        <begin position="243"/>
        <end position="260"/>
    </location>
</feature>
<name>A0A0G4HTZ6_9ALVE</name>
<proteinExistence type="predicted"/>
<dbReference type="Pfam" id="PF00149">
    <property type="entry name" value="Metallophos"/>
    <property type="match status" value="1"/>
</dbReference>
<dbReference type="InterPro" id="IPR029052">
    <property type="entry name" value="Metallo-depent_PP-like"/>
</dbReference>
<dbReference type="AlphaFoldDB" id="A0A0G4HTZ6"/>
<evidence type="ECO:0000259" key="3">
    <source>
        <dbReference type="Pfam" id="PF00149"/>
    </source>
</evidence>
<dbReference type="EMBL" id="CDMZ01003861">
    <property type="protein sequence ID" value="CEM47853.1"/>
    <property type="molecule type" value="Genomic_DNA"/>
</dbReference>
<evidence type="ECO:0000256" key="1">
    <source>
        <dbReference type="SAM" id="MobiDB-lite"/>
    </source>
</evidence>
<reference evidence="4" key="1">
    <citation type="submission" date="2014-11" db="EMBL/GenBank/DDBJ databases">
        <authorList>
            <person name="Otto D Thomas"/>
            <person name="Naeem Raeece"/>
        </authorList>
    </citation>
    <scope>NUCLEOTIDE SEQUENCE</scope>
</reference>
<evidence type="ECO:0000313" key="4">
    <source>
        <dbReference type="EMBL" id="CEM47853.1"/>
    </source>
</evidence>
<organism evidence="4">
    <name type="scientific">Chromera velia CCMP2878</name>
    <dbReference type="NCBI Taxonomy" id="1169474"/>
    <lineage>
        <taxon>Eukaryota</taxon>
        <taxon>Sar</taxon>
        <taxon>Alveolata</taxon>
        <taxon>Colpodellida</taxon>
        <taxon>Chromeraceae</taxon>
        <taxon>Chromera</taxon>
    </lineage>
</organism>
<protein>
    <recommendedName>
        <fullName evidence="3">Calcineurin-like phosphoesterase domain-containing protein</fullName>
    </recommendedName>
</protein>
<sequence>MRSFYFLSLLCFALLGGRSQGYELFAIGDTHGDEHFFYNAMLATEKFRVDKSGALQWRDDLIDTDFEVVLTGDYLDRGEKGLAIIKHLKRLSEERPENLVPMLGNHEEMLLRGDAWRAGGAKPELDDWGATDRAGSILGEGDYAEWNDYLKTRPVAYVARNGVFLCHGGISAQNAEKVREKFDSDDVKPKDESITEYAVKAINKAAQEHYDEFQHCMRENVWAAYRLQFGPAPLPDRFDAAEVESEKLDTEQKKKEEKNPPEVTTPPQEETPSPAPPPSPPLPGPPEISPPAPSEETPSPSPSEEVKKPTPEVSPPPPEEEVSPPPAEETKRTDGDLPPPPAREDAPRKAPRPMAPPPPAPKKHTGEKDELEAGGWQARMKSKGNRRGRGRKKNPEPEPEEDEDEESGGLLLGHITSFMMRSARVAKSAPQNLLIKLALSQNFRLYSQAFRVCTAVYPAPWMIAAAHDADDGNANGVTWFRGFSRLPAFMMQSGKEAQGEKLEQMMTNIEVRKRDVCDDATRSMKLLGVTGLVMGHTNWDHVMRLCSGVYSIDVSPQECQRAPAPGDECGFDLEAAAMRMPSRKLIEAPRKSAQILKWTKNGKVVRCLTRKPVEGRGGQIYPSGETGLGIPVDVQIECGDPLDATKLTTDKIGPAKKPQ</sequence>
<accession>A0A0G4HTZ6</accession>
<feature type="compositionally biased region" description="Pro residues" evidence="1">
    <location>
        <begin position="273"/>
        <end position="293"/>
    </location>
</feature>
<gene>
    <name evidence="4" type="ORF">Cvel_8542</name>
</gene>
<dbReference type="PANTHER" id="PTHR46546:SF4">
    <property type="entry name" value="SHEWANELLA-LIKE PROTEIN PHOSPHATASE 1"/>
    <property type="match status" value="1"/>
</dbReference>
<dbReference type="PRINTS" id="PR01217">
    <property type="entry name" value="PRICHEXTENSN"/>
</dbReference>
<feature type="chain" id="PRO_5005192357" description="Calcineurin-like phosphoesterase domain-containing protein" evidence="2">
    <location>
        <begin position="22"/>
        <end position="659"/>
    </location>
</feature>
<dbReference type="VEuPathDB" id="CryptoDB:Cvel_8542"/>
<dbReference type="InterPro" id="IPR004843">
    <property type="entry name" value="Calcineurin-like_PHP"/>
</dbReference>
<feature type="compositionally biased region" description="Pro residues" evidence="1">
    <location>
        <begin position="312"/>
        <end position="327"/>
    </location>
</feature>
<keyword evidence="2" id="KW-0732">Signal</keyword>
<dbReference type="Gene3D" id="3.60.21.10">
    <property type="match status" value="1"/>
</dbReference>
<feature type="signal peptide" evidence="2">
    <location>
        <begin position="1"/>
        <end position="21"/>
    </location>
</feature>
<feature type="region of interest" description="Disordered" evidence="1">
    <location>
        <begin position="243"/>
        <end position="408"/>
    </location>
</feature>
<feature type="compositionally biased region" description="Basic residues" evidence="1">
    <location>
        <begin position="380"/>
        <end position="392"/>
    </location>
</feature>
<evidence type="ECO:0000256" key="2">
    <source>
        <dbReference type="SAM" id="SignalP"/>
    </source>
</evidence>
<dbReference type="SUPFAM" id="SSF56300">
    <property type="entry name" value="Metallo-dependent phosphatases"/>
    <property type="match status" value="1"/>
</dbReference>